<dbReference type="Proteomes" id="UP000298416">
    <property type="component" value="Unassembled WGS sequence"/>
</dbReference>
<keyword evidence="2" id="KW-1185">Reference proteome</keyword>
<sequence>MQKKFVYKYIYVYYFRKLSISNQKCRIGFLKAVAKLTGVDVLKVDAEKGKITVATAIRKAGYSDERWTTKETRSQT</sequence>
<reference evidence="1" key="2">
    <citation type="submission" date="2020-08" db="EMBL/GenBank/DDBJ databases">
        <title>Plant Genome Project.</title>
        <authorList>
            <person name="Zhang R.-G."/>
        </authorList>
    </citation>
    <scope>NUCLEOTIDE SEQUENCE</scope>
    <source>
        <strain evidence="1">Huo1</strain>
        <tissue evidence="1">Leaf</tissue>
    </source>
</reference>
<protein>
    <recommendedName>
        <fullName evidence="3">HMA domain-containing protein</fullName>
    </recommendedName>
</protein>
<evidence type="ECO:0008006" key="3">
    <source>
        <dbReference type="Google" id="ProtNLM"/>
    </source>
</evidence>
<proteinExistence type="predicted"/>
<evidence type="ECO:0000313" key="1">
    <source>
        <dbReference type="EMBL" id="KAG6418088.1"/>
    </source>
</evidence>
<dbReference type="EMBL" id="PNBA02000007">
    <property type="protein sequence ID" value="KAG6418088.1"/>
    <property type="molecule type" value="Genomic_DNA"/>
</dbReference>
<comment type="caution">
    <text evidence="1">The sequence shown here is derived from an EMBL/GenBank/DDBJ whole genome shotgun (WGS) entry which is preliminary data.</text>
</comment>
<reference evidence="1" key="1">
    <citation type="submission" date="2018-01" db="EMBL/GenBank/DDBJ databases">
        <authorList>
            <person name="Mao J.F."/>
        </authorList>
    </citation>
    <scope>NUCLEOTIDE SEQUENCE</scope>
    <source>
        <strain evidence="1">Huo1</strain>
        <tissue evidence="1">Leaf</tissue>
    </source>
</reference>
<dbReference type="Gene3D" id="3.30.70.100">
    <property type="match status" value="1"/>
</dbReference>
<name>A0A8X8XQI9_SALSN</name>
<evidence type="ECO:0000313" key="2">
    <source>
        <dbReference type="Proteomes" id="UP000298416"/>
    </source>
</evidence>
<dbReference type="AlphaFoldDB" id="A0A8X8XQI9"/>
<organism evidence="1">
    <name type="scientific">Salvia splendens</name>
    <name type="common">Scarlet sage</name>
    <dbReference type="NCBI Taxonomy" id="180675"/>
    <lineage>
        <taxon>Eukaryota</taxon>
        <taxon>Viridiplantae</taxon>
        <taxon>Streptophyta</taxon>
        <taxon>Embryophyta</taxon>
        <taxon>Tracheophyta</taxon>
        <taxon>Spermatophyta</taxon>
        <taxon>Magnoliopsida</taxon>
        <taxon>eudicotyledons</taxon>
        <taxon>Gunneridae</taxon>
        <taxon>Pentapetalae</taxon>
        <taxon>asterids</taxon>
        <taxon>lamiids</taxon>
        <taxon>Lamiales</taxon>
        <taxon>Lamiaceae</taxon>
        <taxon>Nepetoideae</taxon>
        <taxon>Mentheae</taxon>
        <taxon>Salviinae</taxon>
        <taxon>Salvia</taxon>
        <taxon>Salvia subgen. Calosphace</taxon>
        <taxon>core Calosphace</taxon>
    </lineage>
</organism>
<accession>A0A8X8XQI9</accession>
<gene>
    <name evidence="1" type="ORF">SASPL_120287</name>
</gene>